<dbReference type="PANTHER" id="PTHR21485">
    <property type="entry name" value="HAD SUPERFAMILY MEMBERS CMAS AND KDSC"/>
    <property type="match status" value="1"/>
</dbReference>
<dbReference type="InterPro" id="IPR050793">
    <property type="entry name" value="CMP-NeuNAc_synthase"/>
</dbReference>
<dbReference type="InterPro" id="IPR014710">
    <property type="entry name" value="RmlC-like_jellyroll"/>
</dbReference>
<protein>
    <recommendedName>
        <fullName evidence="1">Cupin type-2 domain-containing protein</fullName>
    </recommendedName>
</protein>
<dbReference type="InterPro" id="IPR003329">
    <property type="entry name" value="Cytidylyl_trans"/>
</dbReference>
<organism evidence="2">
    <name type="scientific">marine metagenome</name>
    <dbReference type="NCBI Taxonomy" id="408172"/>
    <lineage>
        <taxon>unclassified sequences</taxon>
        <taxon>metagenomes</taxon>
        <taxon>ecological metagenomes</taxon>
    </lineage>
</organism>
<reference evidence="2" key="1">
    <citation type="submission" date="2018-05" db="EMBL/GenBank/DDBJ databases">
        <authorList>
            <person name="Lanie J.A."/>
            <person name="Ng W.-L."/>
            <person name="Kazmierczak K.M."/>
            <person name="Andrzejewski T.M."/>
            <person name="Davidsen T.M."/>
            <person name="Wayne K.J."/>
            <person name="Tettelin H."/>
            <person name="Glass J.I."/>
            <person name="Rusch D."/>
            <person name="Podicherti R."/>
            <person name="Tsui H.-C.T."/>
            <person name="Winkler M.E."/>
        </authorList>
    </citation>
    <scope>NUCLEOTIDE SEQUENCE</scope>
</reference>
<dbReference type="PANTHER" id="PTHR21485:SF3">
    <property type="entry name" value="N-ACYLNEURAMINATE CYTIDYLYLTRANSFERASE"/>
    <property type="match status" value="1"/>
</dbReference>
<dbReference type="Gene3D" id="2.60.120.10">
    <property type="entry name" value="Jelly Rolls"/>
    <property type="match status" value="1"/>
</dbReference>
<dbReference type="GO" id="GO:0008781">
    <property type="term" value="F:N-acylneuraminate cytidylyltransferase activity"/>
    <property type="evidence" value="ECO:0007669"/>
    <property type="project" value="TreeGrafter"/>
</dbReference>
<gene>
    <name evidence="2" type="ORF">METZ01_LOCUS54951</name>
</gene>
<accession>A0A381SIC3</accession>
<evidence type="ECO:0000259" key="1">
    <source>
        <dbReference type="Pfam" id="PF07883"/>
    </source>
</evidence>
<dbReference type="SUPFAM" id="SSF53448">
    <property type="entry name" value="Nucleotide-diphospho-sugar transferases"/>
    <property type="match status" value="1"/>
</dbReference>
<dbReference type="SUPFAM" id="SSF51182">
    <property type="entry name" value="RmlC-like cupins"/>
    <property type="match status" value="1"/>
</dbReference>
<dbReference type="InterPro" id="IPR013096">
    <property type="entry name" value="Cupin_2"/>
</dbReference>
<name>A0A381SIC3_9ZZZZ</name>
<dbReference type="Pfam" id="PF07883">
    <property type="entry name" value="Cupin_2"/>
    <property type="match status" value="1"/>
</dbReference>
<dbReference type="Pfam" id="PF02348">
    <property type="entry name" value="CTP_transf_3"/>
    <property type="match status" value="1"/>
</dbReference>
<proteinExistence type="predicted"/>
<dbReference type="Gene3D" id="3.90.550.10">
    <property type="entry name" value="Spore Coat Polysaccharide Biosynthesis Protein SpsA, Chain A"/>
    <property type="match status" value="1"/>
</dbReference>
<dbReference type="InterPro" id="IPR011051">
    <property type="entry name" value="RmlC_Cupin_sf"/>
</dbReference>
<dbReference type="AlphaFoldDB" id="A0A381SIC3"/>
<evidence type="ECO:0000313" key="2">
    <source>
        <dbReference type="EMBL" id="SVA02097.1"/>
    </source>
</evidence>
<feature type="domain" description="Cupin type-2" evidence="1">
    <location>
        <begin position="299"/>
        <end position="359"/>
    </location>
</feature>
<sequence>MKLIAMIPARLGSKRVLKKNLRLLNGRPLISYNIETAVKSGLFDDVYVNSESDIFSEIAYRYGAKFYKRPEKFSTDSANNDQFAYDFIDNTDGDILIQILPTSPLISAKEIKGFVNYMIENEFDTLISTVPHQIAGIHKGKPINFKILEQHISSQEMFPIETYATVLMGWRYNNFMKNMNEQGFAYHGGNGKIGYYHIKGLSTIDIDNEEDFRLAEVAVKMQMKSNFSDPEYYKGMKDRVEIEVPEILKKDGVLKSNFSEENKPRVDLNKLISKYGSSSSWSHRLVNTENNSVTLIAQMPGEGNRLHYHPNWNEWWYILKGKWEWDIEGEKTIVKKGDLVFIGKGRKHKITAIGHEMAIRLAVSRADVEHVYPGSL</sequence>
<dbReference type="InterPro" id="IPR029044">
    <property type="entry name" value="Nucleotide-diphossugar_trans"/>
</dbReference>
<dbReference type="CDD" id="cd02208">
    <property type="entry name" value="cupin_RmlC-like"/>
    <property type="match status" value="1"/>
</dbReference>
<dbReference type="EMBL" id="UINC01002969">
    <property type="protein sequence ID" value="SVA02097.1"/>
    <property type="molecule type" value="Genomic_DNA"/>
</dbReference>